<evidence type="ECO:0000313" key="11">
    <source>
        <dbReference type="EMBL" id="SFF33572.1"/>
    </source>
</evidence>
<comment type="subunit">
    <text evidence="9">F-type ATPases have 2 components, CF(1) - the catalytic core - and CF(0) - the membrane proton channel. CF(1) has five subunits: alpha(3), beta(3), gamma(1), delta(1), epsilon(1). CF(0) has three main subunits: a, b and c.</text>
</comment>
<accession>A0A1I2HUV1</accession>
<evidence type="ECO:0000259" key="10">
    <source>
        <dbReference type="Pfam" id="PF02823"/>
    </source>
</evidence>
<dbReference type="SUPFAM" id="SSF51344">
    <property type="entry name" value="Epsilon subunit of F1F0-ATP synthase N-terminal domain"/>
    <property type="match status" value="1"/>
</dbReference>
<evidence type="ECO:0000313" key="12">
    <source>
        <dbReference type="Proteomes" id="UP000199513"/>
    </source>
</evidence>
<dbReference type="InterPro" id="IPR001469">
    <property type="entry name" value="ATP_synth_F1_dsu/esu"/>
</dbReference>
<dbReference type="CDD" id="cd12152">
    <property type="entry name" value="F1-ATPase_delta"/>
    <property type="match status" value="1"/>
</dbReference>
<organism evidence="11 12">
    <name type="scientific">Thermoflexibacter ruber</name>
    <dbReference type="NCBI Taxonomy" id="1003"/>
    <lineage>
        <taxon>Bacteria</taxon>
        <taxon>Pseudomonadati</taxon>
        <taxon>Bacteroidota</taxon>
        <taxon>Cytophagia</taxon>
        <taxon>Cytophagales</taxon>
        <taxon>Thermoflexibacteraceae</taxon>
        <taxon>Thermoflexibacter</taxon>
    </lineage>
</organism>
<dbReference type="PANTHER" id="PTHR13822:SF10">
    <property type="entry name" value="ATP SYNTHASE EPSILON CHAIN, CHLOROPLASTIC"/>
    <property type="match status" value="1"/>
</dbReference>
<comment type="similarity">
    <text evidence="3 9">Belongs to the ATPase epsilon chain family.</text>
</comment>
<dbReference type="InterPro" id="IPR020546">
    <property type="entry name" value="ATP_synth_F1_dsu/esu_N"/>
</dbReference>
<evidence type="ECO:0000256" key="1">
    <source>
        <dbReference type="ARBA" id="ARBA00003543"/>
    </source>
</evidence>
<evidence type="ECO:0000256" key="9">
    <source>
        <dbReference type="RuleBase" id="RU003656"/>
    </source>
</evidence>
<keyword evidence="6" id="KW-0472">Membrane</keyword>
<keyword evidence="4 9" id="KW-0813">Transport</keyword>
<evidence type="ECO:0000256" key="8">
    <source>
        <dbReference type="ARBA" id="ARBA00023310"/>
    </source>
</evidence>
<keyword evidence="5 9" id="KW-0406">Ion transport</keyword>
<dbReference type="Gene3D" id="2.60.15.10">
    <property type="entry name" value="F0F1 ATP synthase delta/epsilon subunit, N-terminal"/>
    <property type="match status" value="1"/>
</dbReference>
<dbReference type="AlphaFoldDB" id="A0A1I2HUV1"/>
<gene>
    <name evidence="11" type="ORF">SAMN04488541_102669</name>
</gene>
<sequence>MFLEIITPDAKVFEGEVDAVKVPSISGEFEVLNNHAAIVSALGTGTVRVADKSGKHFFNIDSGVIEVLKNKVVILAESVSQQ</sequence>
<dbReference type="GO" id="GO:0012505">
    <property type="term" value="C:endomembrane system"/>
    <property type="evidence" value="ECO:0007669"/>
    <property type="project" value="UniProtKB-SubCell"/>
</dbReference>
<dbReference type="Proteomes" id="UP000199513">
    <property type="component" value="Unassembled WGS sequence"/>
</dbReference>
<proteinExistence type="inferred from homology"/>
<dbReference type="EMBL" id="FONY01000026">
    <property type="protein sequence ID" value="SFF33572.1"/>
    <property type="molecule type" value="Genomic_DNA"/>
</dbReference>
<reference evidence="11 12" key="1">
    <citation type="submission" date="2016-10" db="EMBL/GenBank/DDBJ databases">
        <authorList>
            <person name="de Groot N.N."/>
        </authorList>
    </citation>
    <scope>NUCLEOTIDE SEQUENCE [LARGE SCALE GENOMIC DNA]</scope>
    <source>
        <strain>GEY</strain>
        <strain evidence="12">DSM 9560</strain>
    </source>
</reference>
<evidence type="ECO:0000256" key="5">
    <source>
        <dbReference type="ARBA" id="ARBA00023065"/>
    </source>
</evidence>
<evidence type="ECO:0000256" key="6">
    <source>
        <dbReference type="ARBA" id="ARBA00023136"/>
    </source>
</evidence>
<dbReference type="InterPro" id="IPR036771">
    <property type="entry name" value="ATPsynth_dsu/esu_N"/>
</dbReference>
<feature type="domain" description="ATP synthase F1 complex delta/epsilon subunit N-terminal" evidence="10">
    <location>
        <begin position="1"/>
        <end position="78"/>
    </location>
</feature>
<evidence type="ECO:0000256" key="7">
    <source>
        <dbReference type="ARBA" id="ARBA00023196"/>
    </source>
</evidence>
<dbReference type="GO" id="GO:0046933">
    <property type="term" value="F:proton-transporting ATP synthase activity, rotational mechanism"/>
    <property type="evidence" value="ECO:0007669"/>
    <property type="project" value="InterPro"/>
</dbReference>
<dbReference type="STRING" id="1003.SAMN04488541_102669"/>
<dbReference type="Pfam" id="PF02823">
    <property type="entry name" value="ATP-synt_DE_N"/>
    <property type="match status" value="1"/>
</dbReference>
<keyword evidence="12" id="KW-1185">Reference proteome</keyword>
<evidence type="ECO:0000256" key="2">
    <source>
        <dbReference type="ARBA" id="ARBA00004184"/>
    </source>
</evidence>
<keyword evidence="8 9" id="KW-0066">ATP synthesis</keyword>
<evidence type="ECO:0000256" key="3">
    <source>
        <dbReference type="ARBA" id="ARBA00005712"/>
    </source>
</evidence>
<evidence type="ECO:0000256" key="4">
    <source>
        <dbReference type="ARBA" id="ARBA00022448"/>
    </source>
</evidence>
<dbReference type="OrthoDB" id="5294255at2"/>
<comment type="function">
    <text evidence="1">Produces ATP from ADP in the presence of a proton gradient across the membrane.</text>
</comment>
<keyword evidence="7 9" id="KW-0139">CF(1)</keyword>
<protein>
    <submittedName>
        <fullName evidence="11">ATP synthase F1 subcomplex epsilon subunit</fullName>
    </submittedName>
</protein>
<dbReference type="NCBIfam" id="TIGR01216">
    <property type="entry name" value="ATP_synt_epsi"/>
    <property type="match status" value="1"/>
</dbReference>
<dbReference type="GO" id="GO:0045259">
    <property type="term" value="C:proton-transporting ATP synthase complex"/>
    <property type="evidence" value="ECO:0007669"/>
    <property type="project" value="UniProtKB-KW"/>
</dbReference>
<dbReference type="RefSeq" id="WP_091547929.1">
    <property type="nucleotide sequence ID" value="NZ_FONY01000026.1"/>
</dbReference>
<dbReference type="PANTHER" id="PTHR13822">
    <property type="entry name" value="ATP SYNTHASE DELTA/EPSILON CHAIN"/>
    <property type="match status" value="1"/>
</dbReference>
<comment type="subcellular location">
    <subcellularLocation>
        <location evidence="2">Endomembrane system</location>
        <topology evidence="2">Peripheral membrane protein</topology>
    </subcellularLocation>
</comment>
<name>A0A1I2HUV1_9BACT</name>